<reference evidence="3" key="1">
    <citation type="journal article" date="2015" name="PLoS Genet.">
        <title>Genome Sequence and Transcriptome Analyses of Chrysochromulina tobin: Metabolic Tools for Enhanced Algal Fitness in the Prominent Order Prymnesiales (Haptophyceae).</title>
        <authorList>
            <person name="Hovde B.T."/>
            <person name="Deodato C.R."/>
            <person name="Hunsperger H.M."/>
            <person name="Ryken S.A."/>
            <person name="Yost W."/>
            <person name="Jha R.K."/>
            <person name="Patterson J."/>
            <person name="Monnat R.J. Jr."/>
            <person name="Barlow S.B."/>
            <person name="Starkenburg S.R."/>
            <person name="Cattolico R.A."/>
        </authorList>
    </citation>
    <scope>NUCLEOTIDE SEQUENCE</scope>
    <source>
        <strain evidence="3">CCMP291</strain>
    </source>
</reference>
<proteinExistence type="predicted"/>
<gene>
    <name evidence="2" type="ORF">Ctob_014696</name>
</gene>
<dbReference type="OrthoDB" id="428655at2759"/>
<dbReference type="EMBL" id="JWZX01001196">
    <property type="protein sequence ID" value="KOO34506.1"/>
    <property type="molecule type" value="Genomic_DNA"/>
</dbReference>
<evidence type="ECO:0000313" key="3">
    <source>
        <dbReference type="Proteomes" id="UP000037460"/>
    </source>
</evidence>
<organism evidence="2 3">
    <name type="scientific">Chrysochromulina tobinii</name>
    <dbReference type="NCBI Taxonomy" id="1460289"/>
    <lineage>
        <taxon>Eukaryota</taxon>
        <taxon>Haptista</taxon>
        <taxon>Haptophyta</taxon>
        <taxon>Prymnesiophyceae</taxon>
        <taxon>Prymnesiales</taxon>
        <taxon>Chrysochromulinaceae</taxon>
        <taxon>Chrysochromulina</taxon>
    </lineage>
</organism>
<dbReference type="AlphaFoldDB" id="A0A0M0K6L6"/>
<keyword evidence="3" id="KW-1185">Reference proteome</keyword>
<name>A0A0M0K6L6_9EUKA</name>
<accession>A0A0M0K6L6</accession>
<dbReference type="Proteomes" id="UP000037460">
    <property type="component" value="Unassembled WGS sequence"/>
</dbReference>
<sequence length="342" mass="37557">MCAGERPTYAAPLVTRETLERVRAELWQQQVKESPVEEQQKLISKLLSPLEAVLEQQQRSSDKAPLNEVLAPHLPVLLGRSFPLAARGVLSTIRTQGERAALLALSEYVTDAQREIADALEELQWRQQQKLRELCDAATDGGTERVLELAQAMKAELDTDFCNYLNMAIEQEETRLKAAGMRPFVPPSIVGGRVPAALLAEERQAQAQAAAASRALTGSDEGDTDGDASSGPQWQEIVNGAGIYAMLAKDYVDDVKHLRYIVGLNSAQARLELTHSTMLAMSAEQQAKFARTVERITANLSVQRDARDLELYSKTKEVQAHIQGYGRSFGGASGQSEWDPIS</sequence>
<evidence type="ECO:0000256" key="1">
    <source>
        <dbReference type="SAM" id="MobiDB-lite"/>
    </source>
</evidence>
<comment type="caution">
    <text evidence="2">The sequence shown here is derived from an EMBL/GenBank/DDBJ whole genome shotgun (WGS) entry which is preliminary data.</text>
</comment>
<protein>
    <submittedName>
        <fullName evidence="2">Uncharacterized protein</fullName>
    </submittedName>
</protein>
<evidence type="ECO:0000313" key="2">
    <source>
        <dbReference type="EMBL" id="KOO34506.1"/>
    </source>
</evidence>
<feature type="region of interest" description="Disordered" evidence="1">
    <location>
        <begin position="209"/>
        <end position="233"/>
    </location>
</feature>